<dbReference type="EMBL" id="JABEQL010000018">
    <property type="protein sequence ID" value="MBB2180123.1"/>
    <property type="molecule type" value="Genomic_DNA"/>
</dbReference>
<evidence type="ECO:0000313" key="2">
    <source>
        <dbReference type="EMBL" id="MBB2180123.1"/>
    </source>
</evidence>
<accession>A0A7W4JFC1</accession>
<protein>
    <recommendedName>
        <fullName evidence="1">HEPN AbiU2-like domain-containing protein</fullName>
    </recommendedName>
</protein>
<feature type="domain" description="HEPN AbiU2-like" evidence="1">
    <location>
        <begin position="12"/>
        <end position="179"/>
    </location>
</feature>
<dbReference type="Pfam" id="PF18734">
    <property type="entry name" value="HEPN_AbiU2"/>
    <property type="match status" value="1"/>
</dbReference>
<keyword evidence="3" id="KW-1185">Reference proteome</keyword>
<reference evidence="2 3" key="1">
    <citation type="submission" date="2020-04" db="EMBL/GenBank/DDBJ databases">
        <title>Description of novel Gluconacetobacter.</title>
        <authorList>
            <person name="Sombolestani A."/>
        </authorList>
    </citation>
    <scope>NUCLEOTIDE SEQUENCE [LARGE SCALE GENOMIC DNA]</scope>
    <source>
        <strain evidence="2 3">LMG 27725</strain>
    </source>
</reference>
<name>A0A7W4JFC1_9PROT</name>
<organism evidence="2 3">
    <name type="scientific">Gluconacetobacter tumulicola</name>
    <dbReference type="NCBI Taxonomy" id="1017177"/>
    <lineage>
        <taxon>Bacteria</taxon>
        <taxon>Pseudomonadati</taxon>
        <taxon>Pseudomonadota</taxon>
        <taxon>Alphaproteobacteria</taxon>
        <taxon>Acetobacterales</taxon>
        <taxon>Acetobacteraceae</taxon>
        <taxon>Gluconacetobacter</taxon>
    </lineage>
</organism>
<dbReference type="Proteomes" id="UP000525623">
    <property type="component" value="Unassembled WGS sequence"/>
</dbReference>
<dbReference type="AlphaFoldDB" id="A0A7W4JFC1"/>
<gene>
    <name evidence="2" type="ORF">HLH29_13270</name>
</gene>
<evidence type="ECO:0000259" key="1">
    <source>
        <dbReference type="Pfam" id="PF18734"/>
    </source>
</evidence>
<dbReference type="InterPro" id="IPR040704">
    <property type="entry name" value="HEPN_AbiU2"/>
</dbReference>
<comment type="caution">
    <text evidence="2">The sequence shown here is derived from an EMBL/GenBank/DDBJ whole genome shotgun (WGS) entry which is preliminary data.</text>
</comment>
<sequence length="217" mass="25656">MTEDMNAEIARIQGYLLHFRDEVGKLIHIWETYSYMSAHMDELNSVFSDRLSNNTLDIIMGSLVHQTWLILMRMWDDNNSYNENLRISFIFNSLNKKKFRNQLSIFVNIEKGIVDDGFFRIKNIYYYYIEQSSPGYSIYSNIKNIRNIRLAHRDIKKSIEVSHSPSELNKFYEDTIEVTAGIFHAFGLVFSEREYKFWGSEGAKAFLDKILRENDNV</sequence>
<dbReference type="RefSeq" id="WP_182967564.1">
    <property type="nucleotide sequence ID" value="NZ_BAABGC010000006.1"/>
</dbReference>
<proteinExistence type="predicted"/>
<evidence type="ECO:0000313" key="3">
    <source>
        <dbReference type="Proteomes" id="UP000525623"/>
    </source>
</evidence>